<dbReference type="CDD" id="cd00130">
    <property type="entry name" value="PAS"/>
    <property type="match status" value="2"/>
</dbReference>
<keyword evidence="8" id="KW-0902">Two-component regulatory system</keyword>
<evidence type="ECO:0000259" key="12">
    <source>
        <dbReference type="PROSITE" id="PS50113"/>
    </source>
</evidence>
<feature type="transmembrane region" description="Helical" evidence="9">
    <location>
        <begin position="74"/>
        <end position="91"/>
    </location>
</feature>
<dbReference type="EC" id="2.7.13.3" evidence="2"/>
<dbReference type="InterPro" id="IPR000014">
    <property type="entry name" value="PAS"/>
</dbReference>
<accession>A0ABT9T3N4</accession>
<organism evidence="13 14">
    <name type="scientific">Luteibacter jiangsuensis</name>
    <dbReference type="NCBI Taxonomy" id="637577"/>
    <lineage>
        <taxon>Bacteria</taxon>
        <taxon>Pseudomonadati</taxon>
        <taxon>Pseudomonadota</taxon>
        <taxon>Gammaproteobacteria</taxon>
        <taxon>Lysobacterales</taxon>
        <taxon>Rhodanobacteraceae</taxon>
        <taxon>Luteibacter</taxon>
    </lineage>
</organism>
<dbReference type="Gene3D" id="3.30.450.20">
    <property type="entry name" value="PAS domain"/>
    <property type="match status" value="2"/>
</dbReference>
<evidence type="ECO:0000256" key="7">
    <source>
        <dbReference type="ARBA" id="ARBA00022840"/>
    </source>
</evidence>
<dbReference type="Gene3D" id="1.10.287.130">
    <property type="match status" value="1"/>
</dbReference>
<dbReference type="InterPro" id="IPR013656">
    <property type="entry name" value="PAS_4"/>
</dbReference>
<evidence type="ECO:0000256" key="5">
    <source>
        <dbReference type="ARBA" id="ARBA00022741"/>
    </source>
</evidence>
<dbReference type="Pfam" id="PF13426">
    <property type="entry name" value="PAS_9"/>
    <property type="match status" value="1"/>
</dbReference>
<feature type="domain" description="PAS" evidence="11">
    <location>
        <begin position="136"/>
        <end position="174"/>
    </location>
</feature>
<dbReference type="InterPro" id="IPR001610">
    <property type="entry name" value="PAC"/>
</dbReference>
<dbReference type="InterPro" id="IPR004358">
    <property type="entry name" value="Sig_transdc_His_kin-like_C"/>
</dbReference>
<dbReference type="InterPro" id="IPR036890">
    <property type="entry name" value="HATPase_C_sf"/>
</dbReference>
<dbReference type="InterPro" id="IPR003594">
    <property type="entry name" value="HATPase_dom"/>
</dbReference>
<dbReference type="PROSITE" id="PS50109">
    <property type="entry name" value="HIS_KIN"/>
    <property type="match status" value="1"/>
</dbReference>
<keyword evidence="5" id="KW-0547">Nucleotide-binding</keyword>
<feature type="domain" description="PAC" evidence="12">
    <location>
        <begin position="199"/>
        <end position="253"/>
    </location>
</feature>
<feature type="domain" description="Histidine kinase" evidence="10">
    <location>
        <begin position="431"/>
        <end position="646"/>
    </location>
</feature>
<reference evidence="13 14" key="1">
    <citation type="submission" date="2023-07" db="EMBL/GenBank/DDBJ databases">
        <title>Sorghum-associated microbial communities from plants grown in Nebraska, USA.</title>
        <authorList>
            <person name="Schachtman D."/>
        </authorList>
    </citation>
    <scope>NUCLEOTIDE SEQUENCE [LARGE SCALE GENOMIC DNA]</scope>
    <source>
        <strain evidence="13 14">CC60</strain>
    </source>
</reference>
<evidence type="ECO:0000256" key="6">
    <source>
        <dbReference type="ARBA" id="ARBA00022777"/>
    </source>
</evidence>
<dbReference type="SUPFAM" id="SSF47384">
    <property type="entry name" value="Homodimeric domain of signal transducing histidine kinase"/>
    <property type="match status" value="1"/>
</dbReference>
<dbReference type="PRINTS" id="PR00344">
    <property type="entry name" value="BCTRLSENSOR"/>
</dbReference>
<dbReference type="CDD" id="cd00082">
    <property type="entry name" value="HisKA"/>
    <property type="match status" value="1"/>
</dbReference>
<dbReference type="InterPro" id="IPR000700">
    <property type="entry name" value="PAS-assoc_C"/>
</dbReference>
<dbReference type="SUPFAM" id="SSF55785">
    <property type="entry name" value="PYP-like sensor domain (PAS domain)"/>
    <property type="match status" value="2"/>
</dbReference>
<keyword evidence="14" id="KW-1185">Reference proteome</keyword>
<evidence type="ECO:0000259" key="10">
    <source>
        <dbReference type="PROSITE" id="PS50109"/>
    </source>
</evidence>
<sequence>MSSLPMSRYTPLQSRAYAPAARPRRLVAGLLMGFGALLALGVFLVDTFTPLQSAVAVVYVVVVLLVAASGSRRAIVGAAAGCMVLTAVAYLRGHGWIAFDAAMMRCTVSLGAIAITAVLALRNRDRMITIAGQASLIELTHDSIFVRDMDDIIVLWNGGAEQLYGWTAHEALGRRANDLLGTAFPGDRKAADAELSGTGRWEGEVIQRHRDGRIVIVEARCALLRDEQGKPRVILEAGTDVTERRAAAAATAESERRYRSMFETARFSFWEEDYSRVMERVATLREEGVTDLAAYLEAHPEFVTEACELTCVTDVNEAAVRMLGARRREDLIGPLSRFLPASERTFAQVLLTIIQGGGIAEGETHLVNLRGERITVLFGLNMPLGPSRYDRVLVSVVDITDRKRAERALIAVQAELAQAARVTALGEMSASIAHEVNQPLAAIVTHGEAALRWLRRPEPDLGEACDAIERVVRDARRASEVVHRVRSLASKEPRQHVPFDLAALIEECAQLLDGEIALHRIVLRVDIARDAPTPRGDRVQLQQVVVNLMGNAIRAMSAVCGQRRLLVRARPEGANSLLVEVEDSGTGIPEHIAPHLFDAFVTTRGDGMGMGLAICRSTIESHGGRLWATNRPEGGATFHFTLPVTVAEELRA</sequence>
<keyword evidence="6" id="KW-0418">Kinase</keyword>
<evidence type="ECO:0000256" key="4">
    <source>
        <dbReference type="ARBA" id="ARBA00022679"/>
    </source>
</evidence>
<dbReference type="Pfam" id="PF00512">
    <property type="entry name" value="HisKA"/>
    <property type="match status" value="1"/>
</dbReference>
<evidence type="ECO:0000313" key="14">
    <source>
        <dbReference type="Proteomes" id="UP001237737"/>
    </source>
</evidence>
<protein>
    <recommendedName>
        <fullName evidence="2">histidine kinase</fullName>
        <ecNumber evidence="2">2.7.13.3</ecNumber>
    </recommendedName>
</protein>
<evidence type="ECO:0000256" key="1">
    <source>
        <dbReference type="ARBA" id="ARBA00000085"/>
    </source>
</evidence>
<keyword evidence="9" id="KW-0472">Membrane</keyword>
<comment type="catalytic activity">
    <reaction evidence="1">
        <text>ATP + protein L-histidine = ADP + protein N-phospho-L-histidine.</text>
        <dbReference type="EC" id="2.7.13.3"/>
    </reaction>
</comment>
<comment type="caution">
    <text evidence="13">The sequence shown here is derived from an EMBL/GenBank/DDBJ whole genome shotgun (WGS) entry which is preliminary data.</text>
</comment>
<dbReference type="NCBIfam" id="TIGR00229">
    <property type="entry name" value="sensory_box"/>
    <property type="match status" value="1"/>
</dbReference>
<dbReference type="SMART" id="SM00086">
    <property type="entry name" value="PAC"/>
    <property type="match status" value="1"/>
</dbReference>
<feature type="transmembrane region" description="Helical" evidence="9">
    <location>
        <begin position="26"/>
        <end position="45"/>
    </location>
</feature>
<dbReference type="SUPFAM" id="SSF55874">
    <property type="entry name" value="ATPase domain of HSP90 chaperone/DNA topoisomerase II/histidine kinase"/>
    <property type="match status" value="1"/>
</dbReference>
<dbReference type="SMART" id="SM00388">
    <property type="entry name" value="HisKA"/>
    <property type="match status" value="1"/>
</dbReference>
<dbReference type="PROSITE" id="PS50112">
    <property type="entry name" value="PAS"/>
    <property type="match status" value="1"/>
</dbReference>
<dbReference type="InterPro" id="IPR036097">
    <property type="entry name" value="HisK_dim/P_sf"/>
</dbReference>
<dbReference type="Proteomes" id="UP001237737">
    <property type="component" value="Unassembled WGS sequence"/>
</dbReference>
<evidence type="ECO:0000256" key="9">
    <source>
        <dbReference type="SAM" id="Phobius"/>
    </source>
</evidence>
<evidence type="ECO:0000256" key="3">
    <source>
        <dbReference type="ARBA" id="ARBA00022553"/>
    </source>
</evidence>
<dbReference type="SMART" id="SM00091">
    <property type="entry name" value="PAS"/>
    <property type="match status" value="2"/>
</dbReference>
<dbReference type="PANTHER" id="PTHR43065:SF10">
    <property type="entry name" value="PEROXIDE STRESS-ACTIVATED HISTIDINE KINASE MAK3"/>
    <property type="match status" value="1"/>
</dbReference>
<dbReference type="PROSITE" id="PS50113">
    <property type="entry name" value="PAC"/>
    <property type="match status" value="1"/>
</dbReference>
<evidence type="ECO:0000313" key="13">
    <source>
        <dbReference type="EMBL" id="MDQ0011590.1"/>
    </source>
</evidence>
<proteinExistence type="predicted"/>
<dbReference type="InterPro" id="IPR035965">
    <property type="entry name" value="PAS-like_dom_sf"/>
</dbReference>
<keyword evidence="4" id="KW-0808">Transferase</keyword>
<gene>
    <name evidence="13" type="ORF">J2T07_003804</name>
</gene>
<evidence type="ECO:0000259" key="11">
    <source>
        <dbReference type="PROSITE" id="PS50112"/>
    </source>
</evidence>
<keyword evidence="7" id="KW-0067">ATP-binding</keyword>
<evidence type="ECO:0000256" key="8">
    <source>
        <dbReference type="ARBA" id="ARBA00023012"/>
    </source>
</evidence>
<dbReference type="PANTHER" id="PTHR43065">
    <property type="entry name" value="SENSOR HISTIDINE KINASE"/>
    <property type="match status" value="1"/>
</dbReference>
<dbReference type="InterPro" id="IPR005467">
    <property type="entry name" value="His_kinase_dom"/>
</dbReference>
<keyword evidence="9" id="KW-1133">Transmembrane helix</keyword>
<dbReference type="Pfam" id="PF02518">
    <property type="entry name" value="HATPase_c"/>
    <property type="match status" value="1"/>
</dbReference>
<dbReference type="RefSeq" id="WP_306852328.1">
    <property type="nucleotide sequence ID" value="NZ_JAUSSK010000006.1"/>
</dbReference>
<dbReference type="EMBL" id="JAUSSK010000006">
    <property type="protein sequence ID" value="MDQ0011590.1"/>
    <property type="molecule type" value="Genomic_DNA"/>
</dbReference>
<name>A0ABT9T3N4_9GAMM</name>
<keyword evidence="9" id="KW-0812">Transmembrane</keyword>
<dbReference type="InterPro" id="IPR003661">
    <property type="entry name" value="HisK_dim/P_dom"/>
</dbReference>
<dbReference type="Pfam" id="PF08448">
    <property type="entry name" value="PAS_4"/>
    <property type="match status" value="1"/>
</dbReference>
<feature type="transmembrane region" description="Helical" evidence="9">
    <location>
        <begin position="51"/>
        <end position="67"/>
    </location>
</feature>
<evidence type="ECO:0000256" key="2">
    <source>
        <dbReference type="ARBA" id="ARBA00012438"/>
    </source>
</evidence>
<keyword evidence="3" id="KW-0597">Phosphoprotein</keyword>
<dbReference type="Gene3D" id="3.30.565.10">
    <property type="entry name" value="Histidine kinase-like ATPase, C-terminal domain"/>
    <property type="match status" value="1"/>
</dbReference>
<dbReference type="SMART" id="SM00387">
    <property type="entry name" value="HATPase_c"/>
    <property type="match status" value="1"/>
</dbReference>